<dbReference type="AlphaFoldDB" id="A0A2R5ER70"/>
<proteinExistence type="predicted"/>
<gene>
    <name evidence="1" type="ORF">PAT3040_03816</name>
</gene>
<accession>A0A2R5ER70</accession>
<organism evidence="1 2">
    <name type="scientific">Paenibacillus agaridevorans</name>
    <dbReference type="NCBI Taxonomy" id="171404"/>
    <lineage>
        <taxon>Bacteria</taxon>
        <taxon>Bacillati</taxon>
        <taxon>Bacillota</taxon>
        <taxon>Bacilli</taxon>
        <taxon>Bacillales</taxon>
        <taxon>Paenibacillaceae</taxon>
        <taxon>Paenibacillus</taxon>
    </lineage>
</organism>
<evidence type="ECO:0000313" key="2">
    <source>
        <dbReference type="Proteomes" id="UP000245202"/>
    </source>
</evidence>
<evidence type="ECO:0000313" key="1">
    <source>
        <dbReference type="EMBL" id="GBG09180.1"/>
    </source>
</evidence>
<comment type="caution">
    <text evidence="1">The sequence shown here is derived from an EMBL/GenBank/DDBJ whole genome shotgun (WGS) entry which is preliminary data.</text>
</comment>
<protein>
    <submittedName>
        <fullName evidence="1">Uncharacterized protein</fullName>
    </submittedName>
</protein>
<reference evidence="1 2" key="1">
    <citation type="submission" date="2017-08" db="EMBL/GenBank/DDBJ databases">
        <title>Substantial Increase in Enzyme Production by Combined Drug-Resistance Mutations in Paenibacillus agaridevorans.</title>
        <authorList>
            <person name="Tanaka Y."/>
            <person name="Funane K."/>
            <person name="Hosaka T."/>
            <person name="Shiwa Y."/>
            <person name="Fujita N."/>
            <person name="Miyazaki T."/>
            <person name="Yoshikawa H."/>
            <person name="Murakami K."/>
            <person name="Kasahara K."/>
            <person name="Inaoka T."/>
            <person name="Hiraga Y."/>
            <person name="Ochi K."/>
        </authorList>
    </citation>
    <scope>NUCLEOTIDE SEQUENCE [LARGE SCALE GENOMIC DNA]</scope>
    <source>
        <strain evidence="1 2">T-3040</strain>
    </source>
</reference>
<sequence length="78" mass="8636">MPSLRQQDVSESLFGFEQIDEILKGADSRGRANVYEKASSFGARAGRDERMCMKKRVHWGAGSPGRANVYEKASSLGR</sequence>
<keyword evidence="2" id="KW-1185">Reference proteome</keyword>
<name>A0A2R5ER70_9BACL</name>
<dbReference type="EMBL" id="BDQX01000196">
    <property type="protein sequence ID" value="GBG09180.1"/>
    <property type="molecule type" value="Genomic_DNA"/>
</dbReference>
<dbReference type="Proteomes" id="UP000245202">
    <property type="component" value="Unassembled WGS sequence"/>
</dbReference>